<evidence type="ECO:0000313" key="2">
    <source>
        <dbReference type="Proteomes" id="UP000827872"/>
    </source>
</evidence>
<reference evidence="1" key="1">
    <citation type="submission" date="2021-08" db="EMBL/GenBank/DDBJ databases">
        <title>The first chromosome-level gecko genome reveals the dynamic sex chromosomes of Neotropical dwarf geckos (Sphaerodactylidae: Sphaerodactylus).</title>
        <authorList>
            <person name="Pinto B.J."/>
            <person name="Keating S.E."/>
            <person name="Gamble T."/>
        </authorList>
    </citation>
    <scope>NUCLEOTIDE SEQUENCE</scope>
    <source>
        <strain evidence="1">TG3544</strain>
    </source>
</reference>
<organism evidence="1 2">
    <name type="scientific">Sphaerodactylus townsendi</name>
    <dbReference type="NCBI Taxonomy" id="933632"/>
    <lineage>
        <taxon>Eukaryota</taxon>
        <taxon>Metazoa</taxon>
        <taxon>Chordata</taxon>
        <taxon>Craniata</taxon>
        <taxon>Vertebrata</taxon>
        <taxon>Euteleostomi</taxon>
        <taxon>Lepidosauria</taxon>
        <taxon>Squamata</taxon>
        <taxon>Bifurcata</taxon>
        <taxon>Gekkota</taxon>
        <taxon>Sphaerodactylidae</taxon>
        <taxon>Sphaerodactylus</taxon>
    </lineage>
</organism>
<dbReference type="EMBL" id="CM037624">
    <property type="protein sequence ID" value="KAH8011046.1"/>
    <property type="molecule type" value="Genomic_DNA"/>
</dbReference>
<sequence>MSLKDTLQGELFQVAGNLPQSQTGSHALPGVTNLTGERHVRAGAEVQDVAWCSWGKCSGKEARRRTPESEAKSHPEMFLQIPVAQCEVVYGFFAKGISIAFFHL</sequence>
<name>A0ACB8FVJ2_9SAUR</name>
<dbReference type="Proteomes" id="UP000827872">
    <property type="component" value="Linkage Group LG11"/>
</dbReference>
<comment type="caution">
    <text evidence="1">The sequence shown here is derived from an EMBL/GenBank/DDBJ whole genome shotgun (WGS) entry which is preliminary data.</text>
</comment>
<evidence type="ECO:0000313" key="1">
    <source>
        <dbReference type="EMBL" id="KAH8011046.1"/>
    </source>
</evidence>
<accession>A0ACB8FVJ2</accession>
<keyword evidence="2" id="KW-1185">Reference proteome</keyword>
<proteinExistence type="predicted"/>
<gene>
    <name evidence="1" type="ORF">K3G42_017916</name>
</gene>
<protein>
    <submittedName>
        <fullName evidence="1">Uncharacterized protein</fullName>
    </submittedName>
</protein>